<comment type="similarity">
    <text evidence="1">Belongs to the HipA Ser/Thr kinase family.</text>
</comment>
<evidence type="ECO:0000256" key="2">
    <source>
        <dbReference type="ARBA" id="ARBA00022679"/>
    </source>
</evidence>
<evidence type="ECO:0000259" key="4">
    <source>
        <dbReference type="Pfam" id="PF07804"/>
    </source>
</evidence>
<gene>
    <name evidence="6" type="ORF">ADM99_04970</name>
</gene>
<evidence type="ECO:0000256" key="3">
    <source>
        <dbReference type="ARBA" id="ARBA00022777"/>
    </source>
</evidence>
<dbReference type="GO" id="GO:0005829">
    <property type="term" value="C:cytosol"/>
    <property type="evidence" value="ECO:0007669"/>
    <property type="project" value="TreeGrafter"/>
</dbReference>
<feature type="domain" description="HipA N-terminal subdomain 1" evidence="5">
    <location>
        <begin position="6"/>
        <end position="115"/>
    </location>
</feature>
<proteinExistence type="inferred from homology"/>
<dbReference type="Proteomes" id="UP000050430">
    <property type="component" value="Unassembled WGS sequence"/>
</dbReference>
<dbReference type="PANTHER" id="PTHR37419:SF8">
    <property type="entry name" value="TOXIN YJJJ"/>
    <property type="match status" value="1"/>
</dbReference>
<dbReference type="InterPro" id="IPR012893">
    <property type="entry name" value="HipA-like_C"/>
</dbReference>
<dbReference type="OrthoDB" id="9805913at2"/>
<accession>A0A0P6WTF8</accession>
<dbReference type="Pfam" id="PF07804">
    <property type="entry name" value="HipA_C"/>
    <property type="match status" value="1"/>
</dbReference>
<keyword evidence="7" id="KW-1185">Reference proteome</keyword>
<dbReference type="GO" id="GO:0004674">
    <property type="term" value="F:protein serine/threonine kinase activity"/>
    <property type="evidence" value="ECO:0007669"/>
    <property type="project" value="TreeGrafter"/>
</dbReference>
<keyword evidence="3" id="KW-0418">Kinase</keyword>
<dbReference type="EMBL" id="LGCK01000007">
    <property type="protein sequence ID" value="KPL72489.1"/>
    <property type="molecule type" value="Genomic_DNA"/>
</dbReference>
<dbReference type="PANTHER" id="PTHR37419">
    <property type="entry name" value="SERINE/THREONINE-PROTEIN KINASE TOXIN HIPA"/>
    <property type="match status" value="1"/>
</dbReference>
<evidence type="ECO:0000313" key="6">
    <source>
        <dbReference type="EMBL" id="KPL72489.1"/>
    </source>
</evidence>
<evidence type="ECO:0000259" key="5">
    <source>
        <dbReference type="Pfam" id="PF13657"/>
    </source>
</evidence>
<dbReference type="RefSeq" id="WP_062421475.1">
    <property type="nucleotide sequence ID" value="NZ_BBYA01000008.1"/>
</dbReference>
<protein>
    <submittedName>
        <fullName evidence="6">Toxin HipA</fullName>
    </submittedName>
</protein>
<organism evidence="6 7">
    <name type="scientific">Leptolinea tardivitalis</name>
    <dbReference type="NCBI Taxonomy" id="229920"/>
    <lineage>
        <taxon>Bacteria</taxon>
        <taxon>Bacillati</taxon>
        <taxon>Chloroflexota</taxon>
        <taxon>Anaerolineae</taxon>
        <taxon>Anaerolineales</taxon>
        <taxon>Anaerolineaceae</taxon>
        <taxon>Leptolinea</taxon>
    </lineage>
</organism>
<evidence type="ECO:0000256" key="1">
    <source>
        <dbReference type="ARBA" id="ARBA00010164"/>
    </source>
</evidence>
<dbReference type="PATRIC" id="fig|229920.5.peg.959"/>
<comment type="caution">
    <text evidence="6">The sequence shown here is derived from an EMBL/GenBank/DDBJ whole genome shotgun (WGS) entry which is preliminary data.</text>
</comment>
<name>A0A0P6WTF8_9CHLR</name>
<feature type="domain" description="HipA-like C-terminal" evidence="4">
    <location>
        <begin position="169"/>
        <end position="405"/>
    </location>
</feature>
<dbReference type="InterPro" id="IPR017508">
    <property type="entry name" value="HipA_N1"/>
</dbReference>
<reference evidence="6 7" key="1">
    <citation type="submission" date="2015-07" db="EMBL/GenBank/DDBJ databases">
        <title>Genome sequence of Leptolinea tardivitalis DSM 16556.</title>
        <authorList>
            <person name="Hemp J."/>
            <person name="Ward L.M."/>
            <person name="Pace L.A."/>
            <person name="Fischer W.W."/>
        </authorList>
    </citation>
    <scope>NUCLEOTIDE SEQUENCE [LARGE SCALE GENOMIC DNA]</scope>
    <source>
        <strain evidence="6 7">YMTK-2</strain>
    </source>
</reference>
<dbReference type="STRING" id="229920.ADM99_04970"/>
<evidence type="ECO:0000313" key="7">
    <source>
        <dbReference type="Proteomes" id="UP000050430"/>
    </source>
</evidence>
<dbReference type="AlphaFoldDB" id="A0A0P6WTF8"/>
<sequence>MSDTLVSIWGKEVGNIIWDDQRNFATFQYSPSYLNNGLQLSPLKMPLRTQTYSFPDLEFNTFLGLPGLLSDSLPDKFGNTIIRAWLNVHKTPEASFGTVDRLALIGNRGLGALEYPSPLLIESPIPRPLNTPNLIGLINTILENKLDILTSLTYKSDFSLLNELLRIGISAGGSRAKAIVCWNTDTNEMFPGDIQQSENFGNWLIKFDGIGNNKDKEQADPIGYGKIEYAYYLMAQAAGINMTECCLFNENGRSHFMTKRFDRNERGEKLHMQSLCGLAHMDFNQAGRYSYEQAIQVMRQIGLTQDEMEQQVLRAMFNVVGRNQDDHTKNIAFLMNPSGEWKLSPAFDVTYAYDPSGAWTNKHQMSINGKRDFFNKDDLIDFAAFAGIGKNRGLELLERVIDSIKKWPDYAIQLGIVKNRIFSIQSTYRLSLLT</sequence>
<dbReference type="InterPro" id="IPR052028">
    <property type="entry name" value="HipA_Ser/Thr_kinase"/>
</dbReference>
<keyword evidence="2" id="KW-0808">Transferase</keyword>
<dbReference type="Pfam" id="PF13657">
    <property type="entry name" value="Couple_hipA"/>
    <property type="match status" value="1"/>
</dbReference>